<organism evidence="1 2">
    <name type="scientific">Hericium alpestre</name>
    <dbReference type="NCBI Taxonomy" id="135208"/>
    <lineage>
        <taxon>Eukaryota</taxon>
        <taxon>Fungi</taxon>
        <taxon>Dikarya</taxon>
        <taxon>Basidiomycota</taxon>
        <taxon>Agaricomycotina</taxon>
        <taxon>Agaricomycetes</taxon>
        <taxon>Russulales</taxon>
        <taxon>Hericiaceae</taxon>
        <taxon>Hericium</taxon>
    </lineage>
</organism>
<accession>A0A4Y9ZIS6</accession>
<reference evidence="1 2" key="1">
    <citation type="submission" date="2019-02" db="EMBL/GenBank/DDBJ databases">
        <title>Genome sequencing of the rare red list fungi Hericium alpestre (H. flagellum).</title>
        <authorList>
            <person name="Buettner E."/>
            <person name="Kellner H."/>
        </authorList>
    </citation>
    <scope>NUCLEOTIDE SEQUENCE [LARGE SCALE GENOMIC DNA]</scope>
    <source>
        <strain evidence="1 2">DSM 108284</strain>
    </source>
</reference>
<evidence type="ECO:0000313" key="2">
    <source>
        <dbReference type="Proteomes" id="UP000298061"/>
    </source>
</evidence>
<gene>
    <name evidence="1" type="ORF">EWM64_g9430</name>
</gene>
<dbReference type="Proteomes" id="UP000298061">
    <property type="component" value="Unassembled WGS sequence"/>
</dbReference>
<protein>
    <submittedName>
        <fullName evidence="1">Uncharacterized protein</fullName>
    </submittedName>
</protein>
<proteinExistence type="predicted"/>
<name>A0A4Y9ZIS6_9AGAM</name>
<dbReference type="EMBL" id="SFCI01001999">
    <property type="protein sequence ID" value="TFY74582.1"/>
    <property type="molecule type" value="Genomic_DNA"/>
</dbReference>
<dbReference type="AlphaFoldDB" id="A0A4Y9ZIS6"/>
<evidence type="ECO:0000313" key="1">
    <source>
        <dbReference type="EMBL" id="TFY74582.1"/>
    </source>
</evidence>
<comment type="caution">
    <text evidence="1">The sequence shown here is derived from an EMBL/GenBank/DDBJ whole genome shotgun (WGS) entry which is preliminary data.</text>
</comment>
<keyword evidence="2" id="KW-1185">Reference proteome</keyword>
<sequence length="259" mass="28671">MLSAGLRISAAAFQLSGKDSTNGYAAGLKLCRSQTGEALAKEEWQPFITVSFDSRPSVLPVLRCLPAGCIYPSCRCCPFFCKFERTHARIEAIGNTMMELFAKFAGVKHLIMNMRAADVLGHAMSITDSHLPSETGPAEDKGISRLFRELTALSLRDTYRGFGSSKAHVTLLGFASKYFEEFRRSLAALVQDPGHLQVLNVGWQDLDEWRSLFEGVVRVQPLPAAIERYMDLEATVQFPVPQSAVEIQTPFGLEFDAEE</sequence>